<sequence>MDMSAFYVSAARAQQGNGSGGSGGDGEESDSSWLVFVVAVALAAACAVTVWRVPIEDLLYGGEEAIDGLTAGYGGFGLGDAAGAALWAAALWFVTPLQLLLLFLGKIETERPSDEIISLLGRAAGLDVDAVGYEAPAWARAVAAAACVAGGVGLAALFSLSLGDATWAVSSGIGALFAAAVYEVGRPARVSGAEAVQLEEQWQEFARFADRRLQRGGRCHESEVWAAYRREPGASIARRSQDAVPDATLRTMVVNWHPEAQRTRTGFYKNLSVKPYVDAFTGKTLGMSVASSGGAGSGAEESREA</sequence>
<dbReference type="AlphaFoldDB" id="A0A0D2M4T9"/>
<dbReference type="GeneID" id="25728952"/>
<feature type="transmembrane region" description="Helical" evidence="1">
    <location>
        <begin position="33"/>
        <end position="53"/>
    </location>
</feature>
<feature type="transmembrane region" description="Helical" evidence="1">
    <location>
        <begin position="141"/>
        <end position="159"/>
    </location>
</feature>
<keyword evidence="1" id="KW-0812">Transmembrane</keyword>
<dbReference type="KEGG" id="mng:MNEG_11667"/>
<dbReference type="RefSeq" id="XP_013895316.1">
    <property type="nucleotide sequence ID" value="XM_014039862.1"/>
</dbReference>
<dbReference type="EMBL" id="KK103072">
    <property type="protein sequence ID" value="KIY96296.1"/>
    <property type="molecule type" value="Genomic_DNA"/>
</dbReference>
<gene>
    <name evidence="2" type="ORF">MNEG_11667</name>
</gene>
<feature type="transmembrane region" description="Helical" evidence="1">
    <location>
        <begin position="165"/>
        <end position="182"/>
    </location>
</feature>
<proteinExistence type="predicted"/>
<keyword evidence="3" id="KW-1185">Reference proteome</keyword>
<keyword evidence="1" id="KW-0472">Membrane</keyword>
<name>A0A0D2M4T9_9CHLO</name>
<protein>
    <submittedName>
        <fullName evidence="2">Uncharacterized protein</fullName>
    </submittedName>
</protein>
<evidence type="ECO:0000256" key="1">
    <source>
        <dbReference type="SAM" id="Phobius"/>
    </source>
</evidence>
<evidence type="ECO:0000313" key="2">
    <source>
        <dbReference type="EMBL" id="KIY96296.1"/>
    </source>
</evidence>
<feature type="transmembrane region" description="Helical" evidence="1">
    <location>
        <begin position="84"/>
        <end position="104"/>
    </location>
</feature>
<organism evidence="2 3">
    <name type="scientific">Monoraphidium neglectum</name>
    <dbReference type="NCBI Taxonomy" id="145388"/>
    <lineage>
        <taxon>Eukaryota</taxon>
        <taxon>Viridiplantae</taxon>
        <taxon>Chlorophyta</taxon>
        <taxon>core chlorophytes</taxon>
        <taxon>Chlorophyceae</taxon>
        <taxon>CS clade</taxon>
        <taxon>Sphaeropleales</taxon>
        <taxon>Selenastraceae</taxon>
        <taxon>Monoraphidium</taxon>
    </lineage>
</organism>
<evidence type="ECO:0000313" key="3">
    <source>
        <dbReference type="Proteomes" id="UP000054498"/>
    </source>
</evidence>
<reference evidence="2 3" key="1">
    <citation type="journal article" date="2013" name="BMC Genomics">
        <title>Reconstruction of the lipid metabolism for the microalga Monoraphidium neglectum from its genome sequence reveals characteristics suitable for biofuel production.</title>
        <authorList>
            <person name="Bogen C."/>
            <person name="Al-Dilaimi A."/>
            <person name="Albersmeier A."/>
            <person name="Wichmann J."/>
            <person name="Grundmann M."/>
            <person name="Rupp O."/>
            <person name="Lauersen K.J."/>
            <person name="Blifernez-Klassen O."/>
            <person name="Kalinowski J."/>
            <person name="Goesmann A."/>
            <person name="Mussgnug J.H."/>
            <person name="Kruse O."/>
        </authorList>
    </citation>
    <scope>NUCLEOTIDE SEQUENCE [LARGE SCALE GENOMIC DNA]</scope>
    <source>
        <strain evidence="2 3">SAG 48.87</strain>
    </source>
</reference>
<keyword evidence="1" id="KW-1133">Transmembrane helix</keyword>
<accession>A0A0D2M4T9</accession>
<dbReference type="OrthoDB" id="5357at2759"/>
<dbReference type="Proteomes" id="UP000054498">
    <property type="component" value="Unassembled WGS sequence"/>
</dbReference>